<evidence type="ECO:0000313" key="3">
    <source>
        <dbReference type="Proteomes" id="UP000442694"/>
    </source>
</evidence>
<dbReference type="AlphaFoldDB" id="A0A833JCA6"/>
<evidence type="ECO:0008006" key="4">
    <source>
        <dbReference type="Google" id="ProtNLM"/>
    </source>
</evidence>
<name>A0A833JCA6_9BACT</name>
<gene>
    <name evidence="2" type="ORF">GCL57_09980</name>
</gene>
<comment type="caution">
    <text evidence="2">The sequence shown here is derived from an EMBL/GenBank/DDBJ whole genome shotgun (WGS) entry which is preliminary data.</text>
</comment>
<keyword evidence="3" id="KW-1185">Reference proteome</keyword>
<feature type="signal peptide" evidence="1">
    <location>
        <begin position="1"/>
        <end position="21"/>
    </location>
</feature>
<dbReference type="Proteomes" id="UP000442694">
    <property type="component" value="Unassembled WGS sequence"/>
</dbReference>
<dbReference type="EMBL" id="WFLN01000007">
    <property type="protein sequence ID" value="KAB8029857.1"/>
    <property type="molecule type" value="Genomic_DNA"/>
</dbReference>
<dbReference type="RefSeq" id="WP_152213200.1">
    <property type="nucleotide sequence ID" value="NZ_WFLN01000007.1"/>
</dbReference>
<evidence type="ECO:0000256" key="1">
    <source>
        <dbReference type="SAM" id="SignalP"/>
    </source>
</evidence>
<proteinExistence type="predicted"/>
<organism evidence="2 3">
    <name type="scientific">Fluviispira multicolorata</name>
    <dbReference type="NCBI Taxonomy" id="2654512"/>
    <lineage>
        <taxon>Bacteria</taxon>
        <taxon>Pseudomonadati</taxon>
        <taxon>Bdellovibrionota</taxon>
        <taxon>Oligoflexia</taxon>
        <taxon>Silvanigrellales</taxon>
        <taxon>Silvanigrellaceae</taxon>
        <taxon>Fluviispira</taxon>
    </lineage>
</organism>
<protein>
    <recommendedName>
        <fullName evidence="4">Endonuclease/Exonuclease/phosphatase family protein</fullName>
    </recommendedName>
</protein>
<evidence type="ECO:0000313" key="2">
    <source>
        <dbReference type="EMBL" id="KAB8029857.1"/>
    </source>
</evidence>
<keyword evidence="1" id="KW-0732">Signal</keyword>
<reference evidence="2 3" key="1">
    <citation type="submission" date="2019-10" db="EMBL/GenBank/DDBJ databases">
        <title>New genus of Silvanigrellaceae.</title>
        <authorList>
            <person name="Pitt A."/>
            <person name="Hahn M.W."/>
        </authorList>
    </citation>
    <scope>NUCLEOTIDE SEQUENCE [LARGE SCALE GENOMIC DNA]</scope>
    <source>
        <strain evidence="2 3">33A1-SZDP</strain>
    </source>
</reference>
<feature type="chain" id="PRO_5032515744" description="Endonuclease/Exonuclease/phosphatase family protein" evidence="1">
    <location>
        <begin position="22"/>
        <end position="387"/>
    </location>
</feature>
<accession>A0A833JCA6</accession>
<sequence length="387" mass="45528">MKKLLYKIIILLSISFQSAFSNVGKFSYDDEFKEKISDHKMYEVETHFKGKPLFIAEFNIWAPASLSGFMNLEGYKGGRIEPDLNARISKIVDRVYKFMSDHPNAFFALQEWRPQEMEQLKNKFVNTQFKILSAKNEGESFNNVIIYNSDKYVNLLNDIECPKELDYLVESESFIPKKLVPYFDSKSYESYARYQKQSPLNNLTWWTQDRSEDNNGKVKLGTQKGRFMQVKFKHKKTQEEIEIVNIHFKYSYKTNTNENQFEKVLQELVVYNDNNPNNKITVFNDERSQKEAKNKAVQELLNSHRNIILLGGYYENLENDTHELFYNATTHILRDGTLSSIVEVEKVEVEKVEVEKVEVEKVEVEKEKKAVHKLQTNYLVITKISDY</sequence>